<protein>
    <recommendedName>
        <fullName evidence="15">Riboflavin biosynthesis protein</fullName>
    </recommendedName>
    <domain>
        <recommendedName>
            <fullName evidence="15">Riboflavin kinase</fullName>
            <ecNumber evidence="15">2.7.1.26</ecNumber>
        </recommendedName>
        <alternativeName>
            <fullName evidence="15">Flavokinase</fullName>
        </alternativeName>
    </domain>
    <domain>
        <recommendedName>
            <fullName evidence="15">FMN adenylyltransferase</fullName>
            <ecNumber evidence="15">2.7.7.2</ecNumber>
        </recommendedName>
        <alternativeName>
            <fullName evidence="15">FAD pyrophosphorylase</fullName>
        </alternativeName>
        <alternativeName>
            <fullName evidence="15">FAD synthase</fullName>
        </alternativeName>
    </domain>
</protein>
<keyword evidence="18" id="KW-1185">Reference proteome</keyword>
<dbReference type="PIRSF" id="PIRSF004491">
    <property type="entry name" value="FAD_Synth"/>
    <property type="match status" value="1"/>
</dbReference>
<dbReference type="Proteomes" id="UP000197025">
    <property type="component" value="Unassembled WGS sequence"/>
</dbReference>
<keyword evidence="6 15" id="KW-0808">Transferase</keyword>
<evidence type="ECO:0000256" key="4">
    <source>
        <dbReference type="ARBA" id="ARBA00022630"/>
    </source>
</evidence>
<evidence type="ECO:0000256" key="3">
    <source>
        <dbReference type="ARBA" id="ARBA00005201"/>
    </source>
</evidence>
<evidence type="ECO:0000256" key="10">
    <source>
        <dbReference type="ARBA" id="ARBA00022827"/>
    </source>
</evidence>
<dbReference type="FunFam" id="3.40.50.620:FF:000021">
    <property type="entry name" value="Riboflavin biosynthesis protein"/>
    <property type="match status" value="1"/>
</dbReference>
<keyword evidence="12" id="KW-0511">Multifunctional enzyme</keyword>
<dbReference type="Pfam" id="PF06574">
    <property type="entry name" value="FAD_syn"/>
    <property type="match status" value="1"/>
</dbReference>
<evidence type="ECO:0000313" key="17">
    <source>
        <dbReference type="EMBL" id="SNB70323.1"/>
    </source>
</evidence>
<dbReference type="InParanoid" id="A0A212RDE3"/>
<keyword evidence="9 15" id="KW-0418">Kinase</keyword>
<comment type="catalytic activity">
    <reaction evidence="14 15">
        <text>FMN + ATP + H(+) = FAD + diphosphate</text>
        <dbReference type="Rhea" id="RHEA:17237"/>
        <dbReference type="ChEBI" id="CHEBI:15378"/>
        <dbReference type="ChEBI" id="CHEBI:30616"/>
        <dbReference type="ChEBI" id="CHEBI:33019"/>
        <dbReference type="ChEBI" id="CHEBI:57692"/>
        <dbReference type="ChEBI" id="CHEBI:58210"/>
        <dbReference type="EC" id="2.7.7.2"/>
    </reaction>
</comment>
<evidence type="ECO:0000256" key="2">
    <source>
        <dbReference type="ARBA" id="ARBA00004726"/>
    </source>
</evidence>
<evidence type="ECO:0000256" key="5">
    <source>
        <dbReference type="ARBA" id="ARBA00022643"/>
    </source>
</evidence>
<dbReference type="NCBIfam" id="TIGR00083">
    <property type="entry name" value="ribF"/>
    <property type="match status" value="1"/>
</dbReference>
<evidence type="ECO:0000256" key="11">
    <source>
        <dbReference type="ARBA" id="ARBA00022840"/>
    </source>
</evidence>
<dbReference type="InterPro" id="IPR002606">
    <property type="entry name" value="Riboflavin_kinase_bac"/>
</dbReference>
<dbReference type="EC" id="2.7.1.26" evidence="15"/>
<keyword evidence="4 15" id="KW-0285">Flavoprotein</keyword>
<name>A0A212RDE3_9CHLR</name>
<proteinExistence type="inferred from homology"/>
<comment type="similarity">
    <text evidence="15">Belongs to the ribF family.</text>
</comment>
<dbReference type="AlphaFoldDB" id="A0A212RDE3"/>
<comment type="pathway">
    <text evidence="3 15">Cofactor biosynthesis; FMN biosynthesis; FMN from riboflavin (ATP route): step 1/1.</text>
</comment>
<dbReference type="SUPFAM" id="SSF52374">
    <property type="entry name" value="Nucleotidylyl transferase"/>
    <property type="match status" value="1"/>
</dbReference>
<dbReference type="CDD" id="cd02064">
    <property type="entry name" value="FAD_synthetase_N"/>
    <property type="match status" value="1"/>
</dbReference>
<dbReference type="UniPathway" id="UPA00277">
    <property type="reaction ID" value="UER00407"/>
</dbReference>
<evidence type="ECO:0000256" key="9">
    <source>
        <dbReference type="ARBA" id="ARBA00022777"/>
    </source>
</evidence>
<keyword evidence="11 15" id="KW-0067">ATP-binding</keyword>
<dbReference type="InterPro" id="IPR015865">
    <property type="entry name" value="Riboflavin_kinase_bac/euk"/>
</dbReference>
<dbReference type="GO" id="GO:0003919">
    <property type="term" value="F:FMN adenylyltransferase activity"/>
    <property type="evidence" value="ECO:0007669"/>
    <property type="project" value="UniProtKB-UniRule"/>
</dbReference>
<reference evidence="18" key="1">
    <citation type="submission" date="2017-06" db="EMBL/GenBank/DDBJ databases">
        <authorList>
            <person name="Varghese N."/>
            <person name="Submissions S."/>
        </authorList>
    </citation>
    <scope>NUCLEOTIDE SEQUENCE [LARGE SCALE GENOMIC DNA]</scope>
    <source>
        <strain evidence="18">JAD2</strain>
    </source>
</reference>
<gene>
    <name evidence="17" type="ORF">SAMN02746019_00012030</name>
</gene>
<evidence type="ECO:0000256" key="1">
    <source>
        <dbReference type="ARBA" id="ARBA00002121"/>
    </source>
</evidence>
<dbReference type="FunFam" id="2.40.30.30:FF:000003">
    <property type="entry name" value="Riboflavin biosynthesis protein"/>
    <property type="match status" value="1"/>
</dbReference>
<keyword evidence="8 15" id="KW-0547">Nucleotide-binding</keyword>
<dbReference type="FunCoup" id="A0A212RDE3">
    <property type="interactions" value="379"/>
</dbReference>
<dbReference type="InterPro" id="IPR014729">
    <property type="entry name" value="Rossmann-like_a/b/a_fold"/>
</dbReference>
<organism evidence="17 18">
    <name type="scientific">Thermoflexus hugenholtzii JAD2</name>
    <dbReference type="NCBI Taxonomy" id="877466"/>
    <lineage>
        <taxon>Bacteria</taxon>
        <taxon>Bacillati</taxon>
        <taxon>Chloroflexota</taxon>
        <taxon>Thermoflexia</taxon>
        <taxon>Thermoflexales</taxon>
        <taxon>Thermoflexaceae</taxon>
        <taxon>Thermoflexus</taxon>
    </lineage>
</organism>
<dbReference type="PANTHER" id="PTHR22749">
    <property type="entry name" value="RIBOFLAVIN KINASE/FMN ADENYLYLTRANSFERASE"/>
    <property type="match status" value="1"/>
</dbReference>
<dbReference type="EMBL" id="FYEK01000044">
    <property type="protein sequence ID" value="SNB70323.1"/>
    <property type="molecule type" value="Genomic_DNA"/>
</dbReference>
<dbReference type="GO" id="GO:0006747">
    <property type="term" value="P:FAD biosynthetic process"/>
    <property type="evidence" value="ECO:0007669"/>
    <property type="project" value="UniProtKB-UniRule"/>
</dbReference>
<comment type="catalytic activity">
    <reaction evidence="13 15">
        <text>riboflavin + ATP = FMN + ADP + H(+)</text>
        <dbReference type="Rhea" id="RHEA:14357"/>
        <dbReference type="ChEBI" id="CHEBI:15378"/>
        <dbReference type="ChEBI" id="CHEBI:30616"/>
        <dbReference type="ChEBI" id="CHEBI:57986"/>
        <dbReference type="ChEBI" id="CHEBI:58210"/>
        <dbReference type="ChEBI" id="CHEBI:456216"/>
        <dbReference type="EC" id="2.7.1.26"/>
    </reaction>
</comment>
<dbReference type="InterPro" id="IPR023468">
    <property type="entry name" value="Riboflavin_kinase"/>
</dbReference>
<keyword evidence="10 15" id="KW-0274">FAD</keyword>
<dbReference type="GO" id="GO:0005524">
    <property type="term" value="F:ATP binding"/>
    <property type="evidence" value="ECO:0007669"/>
    <property type="project" value="UniProtKB-UniRule"/>
</dbReference>
<dbReference type="PANTHER" id="PTHR22749:SF6">
    <property type="entry name" value="RIBOFLAVIN KINASE"/>
    <property type="match status" value="1"/>
</dbReference>
<evidence type="ECO:0000256" key="8">
    <source>
        <dbReference type="ARBA" id="ARBA00022741"/>
    </source>
</evidence>
<dbReference type="GO" id="GO:0009398">
    <property type="term" value="P:FMN biosynthetic process"/>
    <property type="evidence" value="ECO:0007669"/>
    <property type="project" value="UniProtKB-UniRule"/>
</dbReference>
<dbReference type="Gene3D" id="3.40.50.620">
    <property type="entry name" value="HUPs"/>
    <property type="match status" value="1"/>
</dbReference>
<dbReference type="SMART" id="SM00904">
    <property type="entry name" value="Flavokinase"/>
    <property type="match status" value="1"/>
</dbReference>
<keyword evidence="5 15" id="KW-0288">FMN</keyword>
<dbReference type="Gene3D" id="2.40.30.30">
    <property type="entry name" value="Riboflavin kinase-like"/>
    <property type="match status" value="1"/>
</dbReference>
<evidence type="ECO:0000259" key="16">
    <source>
        <dbReference type="SMART" id="SM00904"/>
    </source>
</evidence>
<dbReference type="UniPathway" id="UPA00276">
    <property type="reaction ID" value="UER00406"/>
</dbReference>
<comment type="pathway">
    <text evidence="2 15">Cofactor biosynthesis; FAD biosynthesis; FAD from FMN: step 1/1.</text>
</comment>
<dbReference type="InterPro" id="IPR015864">
    <property type="entry name" value="FAD_synthase"/>
</dbReference>
<dbReference type="GO" id="GO:0008531">
    <property type="term" value="F:riboflavin kinase activity"/>
    <property type="evidence" value="ECO:0007669"/>
    <property type="project" value="UniProtKB-UniRule"/>
</dbReference>
<evidence type="ECO:0000256" key="7">
    <source>
        <dbReference type="ARBA" id="ARBA00022695"/>
    </source>
</evidence>
<evidence type="ECO:0000256" key="13">
    <source>
        <dbReference type="ARBA" id="ARBA00047880"/>
    </source>
</evidence>
<evidence type="ECO:0000256" key="15">
    <source>
        <dbReference type="PIRNR" id="PIRNR004491"/>
    </source>
</evidence>
<evidence type="ECO:0000256" key="14">
    <source>
        <dbReference type="ARBA" id="ARBA00049494"/>
    </source>
</evidence>
<dbReference type="GO" id="GO:0009231">
    <property type="term" value="P:riboflavin biosynthetic process"/>
    <property type="evidence" value="ECO:0007669"/>
    <property type="project" value="InterPro"/>
</dbReference>
<dbReference type="Pfam" id="PF01687">
    <property type="entry name" value="Flavokinase"/>
    <property type="match status" value="1"/>
</dbReference>
<accession>A0A212RDE3</accession>
<dbReference type="NCBIfam" id="NF004160">
    <property type="entry name" value="PRK05627.1-3"/>
    <property type="match status" value="1"/>
</dbReference>
<evidence type="ECO:0000313" key="18">
    <source>
        <dbReference type="Proteomes" id="UP000197025"/>
    </source>
</evidence>
<evidence type="ECO:0000256" key="12">
    <source>
        <dbReference type="ARBA" id="ARBA00023268"/>
    </source>
</evidence>
<sequence length="326" mass="36132">MSREPVGKEPRMRFVQDLEEVEPFPSVVTVGAFDGVHLGHQALIAQVVAMARATGGRAVVVTFFPHPAVVLRGETPFYLTSPEEKRRYIARLGVDLLVQLPFTPETARIRAAAFVEQLVRIGMRALWAGPDFALGYRREGTLPVLEALGRQHGYTVHVAMEFRLGGRPVRSSRIREALRQGDVRAAAACLGRPFAVSGEVIAGAGRGQRLGFPTANLAIWPEHALPADGVYACWADLPEGIRRMAVVNIGVRPTFDQSQERIVEAHLLDWHGDLYGQRVTLHFIERLREERRFPSVADLVAQIHRDVERARALLEAMAPPVPIEAE</sequence>
<comment type="function">
    <text evidence="1">Catalyzes the phosphorylation of riboflavin to FMN followed by the adenylation of FMN to FAD.</text>
</comment>
<evidence type="ECO:0000256" key="6">
    <source>
        <dbReference type="ARBA" id="ARBA00022679"/>
    </source>
</evidence>
<keyword evidence="7 15" id="KW-0548">Nucleotidyltransferase</keyword>
<dbReference type="InterPro" id="IPR023465">
    <property type="entry name" value="Riboflavin_kinase_dom_sf"/>
</dbReference>
<feature type="domain" description="Riboflavin kinase" evidence="16">
    <location>
        <begin position="189"/>
        <end position="315"/>
    </location>
</feature>
<dbReference type="SUPFAM" id="SSF82114">
    <property type="entry name" value="Riboflavin kinase-like"/>
    <property type="match status" value="1"/>
</dbReference>
<dbReference type="EC" id="2.7.7.2" evidence="15"/>